<dbReference type="AlphaFoldDB" id="A0A0P0V340"/>
<feature type="region of interest" description="Disordered" evidence="1">
    <location>
        <begin position="43"/>
        <end position="62"/>
    </location>
</feature>
<reference evidence="2 3" key="2">
    <citation type="journal article" date="2013" name="Plant Cell Physiol.">
        <title>Rice Annotation Project Database (RAP-DB): an integrative and interactive database for rice genomics.</title>
        <authorList>
            <person name="Sakai H."/>
            <person name="Lee S.S."/>
            <person name="Tanaka T."/>
            <person name="Numa H."/>
            <person name="Kim J."/>
            <person name="Kawahara Y."/>
            <person name="Wakimoto H."/>
            <person name="Yang C.C."/>
            <person name="Iwamoto M."/>
            <person name="Abe T."/>
            <person name="Yamada Y."/>
            <person name="Muto A."/>
            <person name="Inokuchi H."/>
            <person name="Ikemura T."/>
            <person name="Matsumoto T."/>
            <person name="Sasaki T."/>
            <person name="Itoh T."/>
        </authorList>
    </citation>
    <scope>NUCLEOTIDE SEQUENCE [LARGE SCALE GENOMIC DNA]</scope>
    <source>
        <strain evidence="3">cv. Nipponbare</strain>
    </source>
</reference>
<dbReference type="PaxDb" id="39947-A0A0P0V340"/>
<dbReference type="EMBL" id="AP014957">
    <property type="protein sequence ID" value="BAS72352.1"/>
    <property type="molecule type" value="Genomic_DNA"/>
</dbReference>
<sequence>MNKNYPFNLIQNKNTNSIPSTQSFAKKNKNTLETLLAAAVANSEQEHMLPPPPPSEAAAISSPPAIAGLCHHRLPSCHRPPLPPPPPLLLNLVDGRAPPLPPPSELAPRLQWVLPCSNRTTARNGINSKGMEMASRGEYGMKMRQRWRWHDSDR</sequence>
<evidence type="ECO:0000256" key="1">
    <source>
        <dbReference type="SAM" id="MobiDB-lite"/>
    </source>
</evidence>
<proteinExistence type="predicted"/>
<dbReference type="InParanoid" id="A0A0P0V340"/>
<reference evidence="2 3" key="3">
    <citation type="journal article" date="2013" name="Rice">
        <title>Improvement of the Oryza sativa Nipponbare reference genome using next generation sequence and optical map data.</title>
        <authorList>
            <person name="Kawahara Y."/>
            <person name="de la Bastide M."/>
            <person name="Hamilton J.P."/>
            <person name="Kanamori H."/>
            <person name="McCombie W.R."/>
            <person name="Ouyang S."/>
            <person name="Schwartz D.C."/>
            <person name="Tanaka T."/>
            <person name="Wu J."/>
            <person name="Zhou S."/>
            <person name="Childs K.L."/>
            <person name="Davidson R.M."/>
            <person name="Lin H."/>
            <person name="Quesada-Ocampo L."/>
            <person name="Vaillancourt B."/>
            <person name="Sakai H."/>
            <person name="Lee S.S."/>
            <person name="Kim J."/>
            <person name="Numa H."/>
            <person name="Itoh T."/>
            <person name="Buell C.R."/>
            <person name="Matsumoto T."/>
        </authorList>
    </citation>
    <scope>NUCLEOTIDE SEQUENCE [LARGE SCALE GENOMIC DNA]</scope>
    <source>
        <strain evidence="3">cv. Nipponbare</strain>
    </source>
</reference>
<organism evidence="2 3">
    <name type="scientific">Oryza sativa subsp. japonica</name>
    <name type="common">Rice</name>
    <dbReference type="NCBI Taxonomy" id="39947"/>
    <lineage>
        <taxon>Eukaryota</taxon>
        <taxon>Viridiplantae</taxon>
        <taxon>Streptophyta</taxon>
        <taxon>Embryophyta</taxon>
        <taxon>Tracheophyta</taxon>
        <taxon>Spermatophyta</taxon>
        <taxon>Magnoliopsida</taxon>
        <taxon>Liliopsida</taxon>
        <taxon>Poales</taxon>
        <taxon>Poaceae</taxon>
        <taxon>BOP clade</taxon>
        <taxon>Oryzoideae</taxon>
        <taxon>Oryzeae</taxon>
        <taxon>Oryzinae</taxon>
        <taxon>Oryza</taxon>
        <taxon>Oryza sativa</taxon>
    </lineage>
</organism>
<protein>
    <submittedName>
        <fullName evidence="2">Os01g0506600 protein</fullName>
    </submittedName>
</protein>
<accession>A0A0P0V340</accession>
<dbReference type="Proteomes" id="UP000059680">
    <property type="component" value="Chromosome 1"/>
</dbReference>
<keyword evidence="3" id="KW-1185">Reference proteome</keyword>
<name>A0A0P0V340_ORYSJ</name>
<evidence type="ECO:0000313" key="3">
    <source>
        <dbReference type="Proteomes" id="UP000059680"/>
    </source>
</evidence>
<gene>
    <name evidence="2" type="ordered locus">Os01g0506600</name>
    <name evidence="2" type="ORF">OSNPB_010506600</name>
</gene>
<evidence type="ECO:0000313" key="2">
    <source>
        <dbReference type="EMBL" id="BAS72352.1"/>
    </source>
</evidence>
<reference evidence="3" key="1">
    <citation type="journal article" date="2005" name="Nature">
        <title>The map-based sequence of the rice genome.</title>
        <authorList>
            <consortium name="International rice genome sequencing project (IRGSP)"/>
            <person name="Matsumoto T."/>
            <person name="Wu J."/>
            <person name="Kanamori H."/>
            <person name="Katayose Y."/>
            <person name="Fujisawa M."/>
            <person name="Namiki N."/>
            <person name="Mizuno H."/>
            <person name="Yamamoto K."/>
            <person name="Antonio B.A."/>
            <person name="Baba T."/>
            <person name="Sakata K."/>
            <person name="Nagamura Y."/>
            <person name="Aoki H."/>
            <person name="Arikawa K."/>
            <person name="Arita K."/>
            <person name="Bito T."/>
            <person name="Chiden Y."/>
            <person name="Fujitsuka N."/>
            <person name="Fukunaka R."/>
            <person name="Hamada M."/>
            <person name="Harada C."/>
            <person name="Hayashi A."/>
            <person name="Hijishita S."/>
            <person name="Honda M."/>
            <person name="Hosokawa S."/>
            <person name="Ichikawa Y."/>
            <person name="Idonuma A."/>
            <person name="Iijima M."/>
            <person name="Ikeda M."/>
            <person name="Ikeno M."/>
            <person name="Ito K."/>
            <person name="Ito S."/>
            <person name="Ito T."/>
            <person name="Ito Y."/>
            <person name="Ito Y."/>
            <person name="Iwabuchi A."/>
            <person name="Kamiya K."/>
            <person name="Karasawa W."/>
            <person name="Kurita K."/>
            <person name="Katagiri S."/>
            <person name="Kikuta A."/>
            <person name="Kobayashi H."/>
            <person name="Kobayashi N."/>
            <person name="Machita K."/>
            <person name="Maehara T."/>
            <person name="Masukawa M."/>
            <person name="Mizubayashi T."/>
            <person name="Mukai Y."/>
            <person name="Nagasaki H."/>
            <person name="Nagata Y."/>
            <person name="Naito S."/>
            <person name="Nakashima M."/>
            <person name="Nakama Y."/>
            <person name="Nakamichi Y."/>
            <person name="Nakamura M."/>
            <person name="Meguro A."/>
            <person name="Negishi M."/>
            <person name="Ohta I."/>
            <person name="Ohta T."/>
            <person name="Okamoto M."/>
            <person name="Ono N."/>
            <person name="Saji S."/>
            <person name="Sakaguchi M."/>
            <person name="Sakai K."/>
            <person name="Shibata M."/>
            <person name="Shimokawa T."/>
            <person name="Song J."/>
            <person name="Takazaki Y."/>
            <person name="Terasawa K."/>
            <person name="Tsugane M."/>
            <person name="Tsuji K."/>
            <person name="Ueda S."/>
            <person name="Waki K."/>
            <person name="Yamagata H."/>
            <person name="Yamamoto M."/>
            <person name="Yamamoto S."/>
            <person name="Yamane H."/>
            <person name="Yoshiki S."/>
            <person name="Yoshihara R."/>
            <person name="Yukawa K."/>
            <person name="Zhong H."/>
            <person name="Yano M."/>
            <person name="Yuan Q."/>
            <person name="Ouyang S."/>
            <person name="Liu J."/>
            <person name="Jones K.M."/>
            <person name="Gansberger K."/>
            <person name="Moffat K."/>
            <person name="Hill J."/>
            <person name="Bera J."/>
            <person name="Fadrosh D."/>
            <person name="Jin S."/>
            <person name="Johri S."/>
            <person name="Kim M."/>
            <person name="Overton L."/>
            <person name="Reardon M."/>
            <person name="Tsitrin T."/>
            <person name="Vuong H."/>
            <person name="Weaver B."/>
            <person name="Ciecko A."/>
            <person name="Tallon L."/>
            <person name="Jackson J."/>
            <person name="Pai G."/>
            <person name="Aken S.V."/>
            <person name="Utterback T."/>
            <person name="Reidmuller S."/>
            <person name="Feldblyum T."/>
            <person name="Hsiao J."/>
            <person name="Zismann V."/>
            <person name="Iobst S."/>
            <person name="de Vazeille A.R."/>
            <person name="Buell C.R."/>
            <person name="Ying K."/>
            <person name="Li Y."/>
            <person name="Lu T."/>
            <person name="Huang Y."/>
            <person name="Zhao Q."/>
            <person name="Feng Q."/>
            <person name="Zhang L."/>
            <person name="Zhu J."/>
            <person name="Weng Q."/>
            <person name="Mu J."/>
            <person name="Lu Y."/>
            <person name="Fan D."/>
            <person name="Liu Y."/>
            <person name="Guan J."/>
            <person name="Zhang Y."/>
            <person name="Yu S."/>
            <person name="Liu X."/>
            <person name="Zhang Y."/>
            <person name="Hong G."/>
            <person name="Han B."/>
            <person name="Choisne N."/>
            <person name="Demange N."/>
            <person name="Orjeda G."/>
            <person name="Samain S."/>
            <person name="Cattolico L."/>
            <person name="Pelletier E."/>
            <person name="Couloux A."/>
            <person name="Segurens B."/>
            <person name="Wincker P."/>
            <person name="D'Hont A."/>
            <person name="Scarpelli C."/>
            <person name="Weissenbach J."/>
            <person name="Salanoubat M."/>
            <person name="Quetier F."/>
            <person name="Yu Y."/>
            <person name="Kim H.R."/>
            <person name="Rambo T."/>
            <person name="Currie J."/>
            <person name="Collura K."/>
            <person name="Luo M."/>
            <person name="Yang T."/>
            <person name="Ammiraju J.S.S."/>
            <person name="Engler F."/>
            <person name="Soderlund C."/>
            <person name="Wing R.A."/>
            <person name="Palmer L.E."/>
            <person name="de la Bastide M."/>
            <person name="Spiegel L."/>
            <person name="Nascimento L."/>
            <person name="Zutavern T."/>
            <person name="O'Shaughnessy A."/>
            <person name="Dike S."/>
            <person name="Dedhia N."/>
            <person name="Preston R."/>
            <person name="Balija V."/>
            <person name="McCombie W.R."/>
            <person name="Chow T."/>
            <person name="Chen H."/>
            <person name="Chung M."/>
            <person name="Chen C."/>
            <person name="Shaw J."/>
            <person name="Wu H."/>
            <person name="Hsiao K."/>
            <person name="Chao Y."/>
            <person name="Chu M."/>
            <person name="Cheng C."/>
            <person name="Hour A."/>
            <person name="Lee P."/>
            <person name="Lin S."/>
            <person name="Lin Y."/>
            <person name="Liou J."/>
            <person name="Liu S."/>
            <person name="Hsing Y."/>
            <person name="Raghuvanshi S."/>
            <person name="Mohanty A."/>
            <person name="Bharti A.K."/>
            <person name="Gaur A."/>
            <person name="Gupta V."/>
            <person name="Kumar D."/>
            <person name="Ravi V."/>
            <person name="Vij S."/>
            <person name="Kapur A."/>
            <person name="Khurana P."/>
            <person name="Khurana P."/>
            <person name="Khurana J.P."/>
            <person name="Tyagi A.K."/>
            <person name="Gaikwad K."/>
            <person name="Singh A."/>
            <person name="Dalal V."/>
            <person name="Srivastava S."/>
            <person name="Dixit A."/>
            <person name="Pal A.K."/>
            <person name="Ghazi I.A."/>
            <person name="Yadav M."/>
            <person name="Pandit A."/>
            <person name="Bhargava A."/>
            <person name="Sureshbabu K."/>
            <person name="Batra K."/>
            <person name="Sharma T.R."/>
            <person name="Mohapatra T."/>
            <person name="Singh N.K."/>
            <person name="Messing J."/>
            <person name="Nelson A.B."/>
            <person name="Fuks G."/>
            <person name="Kavchok S."/>
            <person name="Keizer G."/>
            <person name="Linton E."/>
            <person name="Llaca V."/>
            <person name="Song R."/>
            <person name="Tanyolac B."/>
            <person name="Young S."/>
            <person name="Ho-Il K."/>
            <person name="Hahn J.H."/>
            <person name="Sangsakoo G."/>
            <person name="Vanavichit A."/>
            <person name="de Mattos Luiz.A.T."/>
            <person name="Zimmer P.D."/>
            <person name="Malone G."/>
            <person name="Dellagostin O."/>
            <person name="de Oliveira A.C."/>
            <person name="Bevan M."/>
            <person name="Bancroft I."/>
            <person name="Minx P."/>
            <person name="Cordum H."/>
            <person name="Wilson R."/>
            <person name="Cheng Z."/>
            <person name="Jin W."/>
            <person name="Jiang J."/>
            <person name="Leong S.A."/>
            <person name="Iwama H."/>
            <person name="Gojobori T."/>
            <person name="Itoh T."/>
            <person name="Niimura Y."/>
            <person name="Fujii Y."/>
            <person name="Habara T."/>
            <person name="Sakai H."/>
            <person name="Sato Y."/>
            <person name="Wilson G."/>
            <person name="Kumar K."/>
            <person name="McCouch S."/>
            <person name="Juretic N."/>
            <person name="Hoen D."/>
            <person name="Wright S."/>
            <person name="Bruskiewich R."/>
            <person name="Bureau T."/>
            <person name="Miyao A."/>
            <person name="Hirochika H."/>
            <person name="Nishikawa T."/>
            <person name="Kadowaki K."/>
            <person name="Sugiura M."/>
            <person name="Burr B."/>
            <person name="Sasaki T."/>
        </authorList>
    </citation>
    <scope>NUCLEOTIDE SEQUENCE [LARGE SCALE GENOMIC DNA]</scope>
    <source>
        <strain evidence="3">cv. Nipponbare</strain>
    </source>
</reference>